<name>A0A812TAK4_9DINO</name>
<dbReference type="EMBL" id="CAJNJA010023808">
    <property type="protein sequence ID" value="CAE7516734.1"/>
    <property type="molecule type" value="Genomic_DNA"/>
</dbReference>
<evidence type="ECO:0000313" key="1">
    <source>
        <dbReference type="EMBL" id="CAE7516734.1"/>
    </source>
</evidence>
<sequence length="246" mass="27689">MVFTRYTFLHLSSLPRRPSKRLQIEVTDHGRCNARKLVRPQHFGFLCRPARLKLSHRAAGSPWQSSHSPQVNRMTFARALAIKAVQEQANRDAHDTATSERWVNSQVVSIKSTCVAASKRCEFSVEILTDSLPFLYQQEGQKKLLKELRARLGQLGFTKLGVSQEFSGEDAGKARVSMSWAGLEPSKPSPKCCTCSAFLWTLPTLLTKGFRTAQTEKRFASPLKLPLKSHNAERSCRPWNTSELSC</sequence>
<gene>
    <name evidence="1" type="ORF">SNEC2469_LOCUS14772</name>
</gene>
<dbReference type="OrthoDB" id="433816at2759"/>
<keyword evidence="2" id="KW-1185">Reference proteome</keyword>
<reference evidence="1" key="1">
    <citation type="submission" date="2021-02" db="EMBL/GenBank/DDBJ databases">
        <authorList>
            <person name="Dougan E. K."/>
            <person name="Rhodes N."/>
            <person name="Thang M."/>
            <person name="Chan C."/>
        </authorList>
    </citation>
    <scope>NUCLEOTIDE SEQUENCE</scope>
</reference>
<accession>A0A812TAK4</accession>
<proteinExistence type="predicted"/>
<organism evidence="1 2">
    <name type="scientific">Symbiodinium necroappetens</name>
    <dbReference type="NCBI Taxonomy" id="1628268"/>
    <lineage>
        <taxon>Eukaryota</taxon>
        <taxon>Sar</taxon>
        <taxon>Alveolata</taxon>
        <taxon>Dinophyceae</taxon>
        <taxon>Suessiales</taxon>
        <taxon>Symbiodiniaceae</taxon>
        <taxon>Symbiodinium</taxon>
    </lineage>
</organism>
<comment type="caution">
    <text evidence="1">The sequence shown here is derived from an EMBL/GenBank/DDBJ whole genome shotgun (WGS) entry which is preliminary data.</text>
</comment>
<protein>
    <submittedName>
        <fullName evidence="1">Uncharacterized protein</fullName>
    </submittedName>
</protein>
<dbReference type="Proteomes" id="UP000601435">
    <property type="component" value="Unassembled WGS sequence"/>
</dbReference>
<evidence type="ECO:0000313" key="2">
    <source>
        <dbReference type="Proteomes" id="UP000601435"/>
    </source>
</evidence>
<dbReference type="AlphaFoldDB" id="A0A812TAK4"/>